<organism evidence="2 3">
    <name type="scientific">Eumeta variegata</name>
    <name type="common">Bagworm moth</name>
    <name type="synonym">Eumeta japonica</name>
    <dbReference type="NCBI Taxonomy" id="151549"/>
    <lineage>
        <taxon>Eukaryota</taxon>
        <taxon>Metazoa</taxon>
        <taxon>Ecdysozoa</taxon>
        <taxon>Arthropoda</taxon>
        <taxon>Hexapoda</taxon>
        <taxon>Insecta</taxon>
        <taxon>Pterygota</taxon>
        <taxon>Neoptera</taxon>
        <taxon>Endopterygota</taxon>
        <taxon>Lepidoptera</taxon>
        <taxon>Glossata</taxon>
        <taxon>Ditrysia</taxon>
        <taxon>Tineoidea</taxon>
        <taxon>Psychidae</taxon>
        <taxon>Oiketicinae</taxon>
        <taxon>Eumeta</taxon>
    </lineage>
</organism>
<evidence type="ECO:0000313" key="2">
    <source>
        <dbReference type="EMBL" id="GBP54315.1"/>
    </source>
</evidence>
<keyword evidence="3" id="KW-1185">Reference proteome</keyword>
<feature type="region of interest" description="Disordered" evidence="1">
    <location>
        <begin position="1"/>
        <end position="27"/>
    </location>
</feature>
<sequence>MISVKTHRRRDDVEGKRTLGYRNPGGFSNKEDNSLRKIYFVFSEFELAVTRQTTARPAHAAPARATCRHFNVNERFYSSAPAIGGSGSRRDTPAVRGRRGGGGAGGASYRDSTGRSARMAPVTDARYPLDWTSHSQCA</sequence>
<protein>
    <submittedName>
        <fullName evidence="2">Uncharacterized protein</fullName>
    </submittedName>
</protein>
<comment type="caution">
    <text evidence="2">The sequence shown here is derived from an EMBL/GenBank/DDBJ whole genome shotgun (WGS) entry which is preliminary data.</text>
</comment>
<feature type="region of interest" description="Disordered" evidence="1">
    <location>
        <begin position="81"/>
        <end position="121"/>
    </location>
</feature>
<dbReference type="Proteomes" id="UP000299102">
    <property type="component" value="Unassembled WGS sequence"/>
</dbReference>
<proteinExistence type="predicted"/>
<dbReference type="AlphaFoldDB" id="A0A4C1WW68"/>
<name>A0A4C1WW68_EUMVA</name>
<evidence type="ECO:0000256" key="1">
    <source>
        <dbReference type="SAM" id="MobiDB-lite"/>
    </source>
</evidence>
<reference evidence="2 3" key="1">
    <citation type="journal article" date="2019" name="Commun. Biol.">
        <title>The bagworm genome reveals a unique fibroin gene that provides high tensile strength.</title>
        <authorList>
            <person name="Kono N."/>
            <person name="Nakamura H."/>
            <person name="Ohtoshi R."/>
            <person name="Tomita M."/>
            <person name="Numata K."/>
            <person name="Arakawa K."/>
        </authorList>
    </citation>
    <scope>NUCLEOTIDE SEQUENCE [LARGE SCALE GENOMIC DNA]</scope>
</reference>
<accession>A0A4C1WW68</accession>
<gene>
    <name evidence="2" type="ORF">EVAR_32662_1</name>
</gene>
<evidence type="ECO:0000313" key="3">
    <source>
        <dbReference type="Proteomes" id="UP000299102"/>
    </source>
</evidence>
<dbReference type="EMBL" id="BGZK01000643">
    <property type="protein sequence ID" value="GBP54315.1"/>
    <property type="molecule type" value="Genomic_DNA"/>
</dbReference>